<feature type="signal peptide" evidence="1">
    <location>
        <begin position="1"/>
        <end position="22"/>
    </location>
</feature>
<keyword evidence="1" id="KW-0732">Signal</keyword>
<reference evidence="2" key="1">
    <citation type="journal article" date="1997" name="Nucleic Acids Res.">
        <title>tRNAscan-SE: a program for improved detection of transfer RNA genes in genomic sequence.</title>
        <authorList>
            <person name="Lowe T.M."/>
            <person name="Eddy S.R."/>
        </authorList>
    </citation>
    <scope>NUCLEOTIDE SEQUENCE [LARGE SCALE GENOMIC DNA]</scope>
</reference>
<evidence type="ECO:0000313" key="2">
    <source>
        <dbReference type="Proteomes" id="UP000694904"/>
    </source>
</evidence>
<evidence type="ECO:0000256" key="1">
    <source>
        <dbReference type="SAM" id="SignalP"/>
    </source>
</evidence>
<dbReference type="GeneID" id="108610109"/>
<dbReference type="RefSeq" id="XP_017857453.1">
    <property type="nucleotide sequence ID" value="XM_018001964.1"/>
</dbReference>
<feature type="chain" id="PRO_5046103312" evidence="1">
    <location>
        <begin position="23"/>
        <end position="261"/>
    </location>
</feature>
<reference evidence="3" key="3">
    <citation type="submission" date="2025-08" db="UniProtKB">
        <authorList>
            <consortium name="RefSeq"/>
        </authorList>
    </citation>
    <scope>IDENTIFICATION</scope>
    <source>
        <tissue evidence="3">Whole organism</tissue>
    </source>
</reference>
<evidence type="ECO:0000313" key="3">
    <source>
        <dbReference type="RefSeq" id="XP_017857453.1"/>
    </source>
</evidence>
<gene>
    <name evidence="3" type="primary">LOC108610109</name>
</gene>
<sequence length="261" mass="30431">MDLNYILSIAFVYILLLSNIGAKPLIKLENDTHESLEISTPTQNDDKPKESVADVSKGVMSQMVLDQFGSEKNDNTESKPTLKPESHKVLIKALAANQDQTTESDVTRETEWTVSIPRFKLDDMSKWVYNPWGITYGKVWEDKRFNVNSLVTIPRITKDKDPQENYYPDDNNLANVCADRSTIYNIPKIKNWLSMYPYSTVHSSRPIMNELRRSLFKKGNAEQCHTVDYSQFRDFQECMLRRHQRLEYYIPKYPLHQLVIN</sequence>
<accession>A0ABM1NR67</accession>
<proteinExistence type="predicted"/>
<organism evidence="2 3">
    <name type="scientific">Drosophila arizonae</name>
    <name type="common">Fruit fly</name>
    <dbReference type="NCBI Taxonomy" id="7263"/>
    <lineage>
        <taxon>Eukaryota</taxon>
        <taxon>Metazoa</taxon>
        <taxon>Ecdysozoa</taxon>
        <taxon>Arthropoda</taxon>
        <taxon>Hexapoda</taxon>
        <taxon>Insecta</taxon>
        <taxon>Pterygota</taxon>
        <taxon>Neoptera</taxon>
        <taxon>Endopterygota</taxon>
        <taxon>Diptera</taxon>
        <taxon>Brachycera</taxon>
        <taxon>Muscomorpha</taxon>
        <taxon>Ephydroidea</taxon>
        <taxon>Drosophilidae</taxon>
        <taxon>Drosophila</taxon>
    </lineage>
</organism>
<name>A0ABM1NR67_DROAR</name>
<protein>
    <submittedName>
        <fullName evidence="3">Uncharacterized protein LOC108610109 isoform X1</fullName>
    </submittedName>
</protein>
<reference evidence="2" key="2">
    <citation type="journal article" date="2016" name="G3 (Bethesda)">
        <title>Genome Evolution in Three Species of Cactophilic Drosophila.</title>
        <authorList>
            <person name="Sanchez-Flores A."/>
            <person name="Penazola F."/>
            <person name="Carpinteyro-Ponce J."/>
            <person name="Nazario-Yepiz N."/>
            <person name="Abreu-Goodger C."/>
            <person name="Machado C.A."/>
            <person name="Markow T.A."/>
        </authorList>
    </citation>
    <scope>NUCLEOTIDE SEQUENCE [LARGE SCALE GENOMIC DNA]</scope>
</reference>
<keyword evidence="2" id="KW-1185">Reference proteome</keyword>
<dbReference type="Proteomes" id="UP000694904">
    <property type="component" value="Chromosome 2"/>
</dbReference>